<accession>A0A0G0X611</accession>
<evidence type="ECO:0000259" key="9">
    <source>
        <dbReference type="Pfam" id="PF01259"/>
    </source>
</evidence>
<dbReference type="CDD" id="cd01414">
    <property type="entry name" value="SAICAR_synt_Sc"/>
    <property type="match status" value="1"/>
</dbReference>
<dbReference type="Pfam" id="PF01259">
    <property type="entry name" value="SAICAR_synt"/>
    <property type="match status" value="1"/>
</dbReference>
<evidence type="ECO:0000256" key="7">
    <source>
        <dbReference type="ARBA" id="ARBA00048475"/>
    </source>
</evidence>
<dbReference type="Gene3D" id="3.30.470.20">
    <property type="entry name" value="ATP-grasp fold, B domain"/>
    <property type="match status" value="1"/>
</dbReference>
<proteinExistence type="inferred from homology"/>
<evidence type="ECO:0000256" key="6">
    <source>
        <dbReference type="ARBA" id="ARBA00022840"/>
    </source>
</evidence>
<comment type="catalytic activity">
    <reaction evidence="7 8">
        <text>5-amino-1-(5-phospho-D-ribosyl)imidazole-4-carboxylate + L-aspartate + ATP = (2S)-2-[5-amino-1-(5-phospho-beta-D-ribosyl)imidazole-4-carboxamido]succinate + ADP + phosphate + 2 H(+)</text>
        <dbReference type="Rhea" id="RHEA:22628"/>
        <dbReference type="ChEBI" id="CHEBI:15378"/>
        <dbReference type="ChEBI" id="CHEBI:29991"/>
        <dbReference type="ChEBI" id="CHEBI:30616"/>
        <dbReference type="ChEBI" id="CHEBI:43474"/>
        <dbReference type="ChEBI" id="CHEBI:58443"/>
        <dbReference type="ChEBI" id="CHEBI:77657"/>
        <dbReference type="ChEBI" id="CHEBI:456216"/>
        <dbReference type="EC" id="6.3.2.6"/>
    </reaction>
</comment>
<keyword evidence="6 8" id="KW-0067">ATP-binding</keyword>
<evidence type="ECO:0000256" key="4">
    <source>
        <dbReference type="ARBA" id="ARBA00022741"/>
    </source>
</evidence>
<organism evidence="10 11">
    <name type="scientific">Candidatus Roizmanbacteria bacterium GW2011_GWC2_41_7</name>
    <dbReference type="NCBI Taxonomy" id="1618487"/>
    <lineage>
        <taxon>Bacteria</taxon>
        <taxon>Candidatus Roizmaniibacteriota</taxon>
    </lineage>
</organism>
<dbReference type="Gene3D" id="3.30.200.20">
    <property type="entry name" value="Phosphorylase Kinase, domain 1"/>
    <property type="match status" value="1"/>
</dbReference>
<dbReference type="HAMAP" id="MF_00137">
    <property type="entry name" value="SAICAR_synth"/>
    <property type="match status" value="1"/>
</dbReference>
<dbReference type="GO" id="GO:0005524">
    <property type="term" value="F:ATP binding"/>
    <property type="evidence" value="ECO:0007669"/>
    <property type="project" value="UniProtKB-KW"/>
</dbReference>
<evidence type="ECO:0000256" key="5">
    <source>
        <dbReference type="ARBA" id="ARBA00022755"/>
    </source>
</evidence>
<name>A0A0G0X611_9BACT</name>
<dbReference type="EMBL" id="LCBY01000073">
    <property type="protein sequence ID" value="KKS19812.1"/>
    <property type="molecule type" value="Genomic_DNA"/>
</dbReference>
<protein>
    <recommendedName>
        <fullName evidence="8">Phosphoribosylaminoimidazole-succinocarboxamide synthase</fullName>
        <ecNumber evidence="8">6.3.2.6</ecNumber>
    </recommendedName>
    <alternativeName>
        <fullName evidence="8">SAICAR synthetase</fullName>
    </alternativeName>
</protein>
<comment type="caution">
    <text evidence="10">The sequence shown here is derived from an EMBL/GenBank/DDBJ whole genome shotgun (WGS) entry which is preliminary data.</text>
</comment>
<dbReference type="GO" id="GO:0004639">
    <property type="term" value="F:phosphoribosylaminoimidazolesuccinocarboxamide synthase activity"/>
    <property type="evidence" value="ECO:0007669"/>
    <property type="project" value="UniProtKB-UniRule"/>
</dbReference>
<dbReference type="PANTHER" id="PTHR43700">
    <property type="entry name" value="PHOSPHORIBOSYLAMINOIMIDAZOLE-SUCCINOCARBOXAMIDE SYNTHASE"/>
    <property type="match status" value="1"/>
</dbReference>
<feature type="domain" description="SAICAR synthetase/ADE2 N-terminal" evidence="9">
    <location>
        <begin position="28"/>
        <end position="271"/>
    </location>
</feature>
<dbReference type="GO" id="GO:0005737">
    <property type="term" value="C:cytoplasm"/>
    <property type="evidence" value="ECO:0007669"/>
    <property type="project" value="TreeGrafter"/>
</dbReference>
<evidence type="ECO:0000313" key="10">
    <source>
        <dbReference type="EMBL" id="KKS19812.1"/>
    </source>
</evidence>
<comment type="pathway">
    <text evidence="1 8">Purine metabolism; IMP biosynthesis via de novo pathway; 5-amino-1-(5-phospho-D-ribosyl)imidazole-4-carboxamide from 5-amino-1-(5-phospho-D-ribosyl)imidazole-4-carboxylate: step 1/2.</text>
</comment>
<dbReference type="SUPFAM" id="SSF56104">
    <property type="entry name" value="SAICAR synthase-like"/>
    <property type="match status" value="1"/>
</dbReference>
<evidence type="ECO:0000313" key="11">
    <source>
        <dbReference type="Proteomes" id="UP000034371"/>
    </source>
</evidence>
<dbReference type="UniPathway" id="UPA00074">
    <property type="reaction ID" value="UER00131"/>
</dbReference>
<dbReference type="AlphaFoldDB" id="A0A0G0X611"/>
<sequence length="328" mass="37187">MTGELLQGYLPDPFIEFEVPESWKIQKRQGKVRDILDKGDAQLALITTDRKSAFDRVLGSVPCTGEVNNRISAFWFTVFNKEGFRNHMISAPDPNVMIVRKAAEPLGVEVVVRGYITGETSTALWRLYAQGARNIYGHEFREGYRKGDRLDEPVITPTTKADVGHDERLTCQEVVDRGLAAPDVWNQVQTSALSMFKKAQDIALARGLVLMDTKMEFGLDGNGEPMVIDELFTGDSSRYVLASTYQQKVESGQELDHMDKEFLRLNYRKATGYRGDGEAPPIPDLLIAQTADRYIRLHDMLTGTAFQMSRERPQERIEQNLIPWIYPH</sequence>
<dbReference type="PANTHER" id="PTHR43700:SF1">
    <property type="entry name" value="PHOSPHORIBOSYLAMINOIMIDAZOLE-SUCCINOCARBOXAMIDE SYNTHASE"/>
    <property type="match status" value="1"/>
</dbReference>
<evidence type="ECO:0000256" key="8">
    <source>
        <dbReference type="HAMAP-Rule" id="MF_00137"/>
    </source>
</evidence>
<dbReference type="Proteomes" id="UP000034371">
    <property type="component" value="Unassembled WGS sequence"/>
</dbReference>
<comment type="similarity">
    <text evidence="2 8">Belongs to the SAICAR synthetase family.</text>
</comment>
<dbReference type="InterPro" id="IPR028923">
    <property type="entry name" value="SAICAR_synt/ADE2_N"/>
</dbReference>
<dbReference type="EC" id="6.3.2.6" evidence="8"/>
<keyword evidence="5 8" id="KW-0658">Purine biosynthesis</keyword>
<dbReference type="GO" id="GO:0006189">
    <property type="term" value="P:'de novo' IMP biosynthetic process"/>
    <property type="evidence" value="ECO:0007669"/>
    <property type="project" value="UniProtKB-UniRule"/>
</dbReference>
<keyword evidence="3 8" id="KW-0436">Ligase</keyword>
<evidence type="ECO:0000256" key="1">
    <source>
        <dbReference type="ARBA" id="ARBA00004672"/>
    </source>
</evidence>
<reference evidence="10 11" key="1">
    <citation type="journal article" date="2015" name="Nature">
        <title>rRNA introns, odd ribosomes, and small enigmatic genomes across a large radiation of phyla.</title>
        <authorList>
            <person name="Brown C.T."/>
            <person name="Hug L.A."/>
            <person name="Thomas B.C."/>
            <person name="Sharon I."/>
            <person name="Castelle C.J."/>
            <person name="Singh A."/>
            <person name="Wilkins M.J."/>
            <person name="Williams K.H."/>
            <person name="Banfield J.F."/>
        </authorList>
    </citation>
    <scope>NUCLEOTIDE SEQUENCE [LARGE SCALE GENOMIC DNA]</scope>
</reference>
<evidence type="ECO:0000256" key="3">
    <source>
        <dbReference type="ARBA" id="ARBA00022598"/>
    </source>
</evidence>
<gene>
    <name evidence="8" type="primary">purC</name>
    <name evidence="10" type="ORF">UU78_C0073G0004</name>
</gene>
<evidence type="ECO:0000256" key="2">
    <source>
        <dbReference type="ARBA" id="ARBA00010190"/>
    </source>
</evidence>
<keyword evidence="4 8" id="KW-0547">Nucleotide-binding</keyword>